<dbReference type="Gene3D" id="3.40.50.2000">
    <property type="entry name" value="Glycogen Phosphorylase B"/>
    <property type="match status" value="2"/>
</dbReference>
<dbReference type="InterPro" id="IPR020004">
    <property type="entry name" value="UDP-GlcNAc_Epase"/>
</dbReference>
<dbReference type="EMBL" id="CP048914">
    <property type="protein sequence ID" value="QMS84524.1"/>
    <property type="molecule type" value="Genomic_DNA"/>
</dbReference>
<keyword evidence="2" id="KW-0378">Hydrolase</keyword>
<dbReference type="AlphaFoldDB" id="A0A7L7KRE8"/>
<accession>A0A7L7KRE8</accession>
<proteinExistence type="predicted"/>
<evidence type="ECO:0000313" key="2">
    <source>
        <dbReference type="EMBL" id="QMS84524.1"/>
    </source>
</evidence>
<feature type="domain" description="UDP-N-acetylglucosamine 2-epimerase" evidence="1">
    <location>
        <begin position="27"/>
        <end position="362"/>
    </location>
</feature>
<dbReference type="InterPro" id="IPR003331">
    <property type="entry name" value="UDP_GlcNAc_Epimerase_2_dom"/>
</dbReference>
<gene>
    <name evidence="2" type="primary">neuC</name>
    <name evidence="2" type="ORF">G4Z02_01765</name>
</gene>
<dbReference type="Proteomes" id="UP000514720">
    <property type="component" value="Chromosome"/>
</dbReference>
<sequence>MRKYKTTIISSNRADYSLLVKLYLELMNSELITPEFVITGSHLSKEFGYTKKQIVENNIEFMEVLVDIKSNDSGIIFSLFAKEFCEFFQSNKPDFIVVLGDRFEMLSIVTLAYLNNIPTVHFHGGELTYGAIDDSIRHAITKLSSLHFSSTEAYANRIIQLGESPKTVFNIGSLGAENVINHSKITFGEIIKKLNIPLRSTYCIATFHPETHNPKTLLDLREFLDVCVSFDDLDFLFTKSNFDYLGNEFNETILDYCNKYSNLFLVDSLGSELYFSLVSHSQFVIGNSSSGILETPLLGIWTINIGARQNGRIRPVNVIDIQCKKKEIVYAINEVLNLKDIEIDPKKNPYFSVNPASKARTILEDILRRDSLSTYKEFHDIEPVRMSRDISNKKD</sequence>
<evidence type="ECO:0000259" key="1">
    <source>
        <dbReference type="Pfam" id="PF02350"/>
    </source>
</evidence>
<dbReference type="RefSeq" id="WP_258878139.1">
    <property type="nucleotide sequence ID" value="NZ_CP048914.1"/>
</dbReference>
<evidence type="ECO:0000313" key="3">
    <source>
        <dbReference type="Proteomes" id="UP000514720"/>
    </source>
</evidence>
<dbReference type="NCBIfam" id="TIGR03568">
    <property type="entry name" value="NeuC_NnaA"/>
    <property type="match status" value="1"/>
</dbReference>
<dbReference type="SUPFAM" id="SSF53756">
    <property type="entry name" value="UDP-Glycosyltransferase/glycogen phosphorylase"/>
    <property type="match status" value="1"/>
</dbReference>
<keyword evidence="2" id="KW-0326">Glycosidase</keyword>
<reference evidence="2 3" key="1">
    <citation type="submission" date="2020-02" db="EMBL/GenBank/DDBJ databases">
        <authorList>
            <person name="Zheng R.K."/>
            <person name="Sun C.M."/>
        </authorList>
    </citation>
    <scope>NUCLEOTIDE SEQUENCE [LARGE SCALE GENOMIC DNA]</scope>
    <source>
        <strain evidence="3">zrk13</strain>
    </source>
</reference>
<dbReference type="KEGG" id="xcl:G4Z02_01765"/>
<dbReference type="GO" id="GO:0006047">
    <property type="term" value="P:UDP-N-acetylglucosamine metabolic process"/>
    <property type="evidence" value="ECO:0007669"/>
    <property type="project" value="InterPro"/>
</dbReference>
<dbReference type="PANTHER" id="PTHR43174">
    <property type="entry name" value="UDP-N-ACETYLGLUCOSAMINE 2-EPIMERASE"/>
    <property type="match status" value="1"/>
</dbReference>
<dbReference type="PANTHER" id="PTHR43174:SF3">
    <property type="entry name" value="UDP-N-ACETYLGLUCOSAMINE 2-EPIMERASE"/>
    <property type="match status" value="1"/>
</dbReference>
<dbReference type="InterPro" id="IPR029767">
    <property type="entry name" value="WecB-like"/>
</dbReference>
<organism evidence="2 3">
    <name type="scientific">Candidatus Xianfuyuplasma coldseepsis</name>
    <dbReference type="NCBI Taxonomy" id="2782163"/>
    <lineage>
        <taxon>Bacteria</taxon>
        <taxon>Bacillati</taxon>
        <taxon>Mycoplasmatota</taxon>
        <taxon>Mollicutes</taxon>
        <taxon>Candidatus Izemoplasmatales</taxon>
        <taxon>Candidatus Izemoplasmataceae</taxon>
        <taxon>Candidatus Xianfuyuplasma</taxon>
    </lineage>
</organism>
<keyword evidence="3" id="KW-1185">Reference proteome</keyword>
<dbReference type="GO" id="GO:0004553">
    <property type="term" value="F:hydrolase activity, hydrolyzing O-glycosyl compounds"/>
    <property type="evidence" value="ECO:0007669"/>
    <property type="project" value="InterPro"/>
</dbReference>
<dbReference type="Pfam" id="PF02350">
    <property type="entry name" value="Epimerase_2"/>
    <property type="match status" value="1"/>
</dbReference>
<name>A0A7L7KRE8_9MOLU</name>
<dbReference type="EC" id="3.2.1.183" evidence="2"/>
<protein>
    <submittedName>
        <fullName evidence="2">UDP-N-acetylglucosamine 2-epimerase (Hydrolyzing)</fullName>
        <ecNumber evidence="2">3.2.1.183</ecNumber>
    </submittedName>
</protein>